<feature type="compositionally biased region" description="Gly residues" evidence="1">
    <location>
        <begin position="114"/>
        <end position="130"/>
    </location>
</feature>
<organism evidence="2 3">
    <name type="scientific">Punica granatum</name>
    <name type="common">Pomegranate</name>
    <dbReference type="NCBI Taxonomy" id="22663"/>
    <lineage>
        <taxon>Eukaryota</taxon>
        <taxon>Viridiplantae</taxon>
        <taxon>Streptophyta</taxon>
        <taxon>Embryophyta</taxon>
        <taxon>Tracheophyta</taxon>
        <taxon>Spermatophyta</taxon>
        <taxon>Magnoliopsida</taxon>
        <taxon>eudicotyledons</taxon>
        <taxon>Gunneridae</taxon>
        <taxon>Pentapetalae</taxon>
        <taxon>rosids</taxon>
        <taxon>malvids</taxon>
        <taxon>Myrtales</taxon>
        <taxon>Lythraceae</taxon>
        <taxon>Punica</taxon>
    </lineage>
</organism>
<dbReference type="AlphaFoldDB" id="A0A218X5B2"/>
<name>A0A218X5B2_PUNGR</name>
<accession>A0A218X5B2</accession>
<comment type="caution">
    <text evidence="2">The sequence shown here is derived from an EMBL/GenBank/DDBJ whole genome shotgun (WGS) entry which is preliminary data.</text>
</comment>
<feature type="region of interest" description="Disordered" evidence="1">
    <location>
        <begin position="80"/>
        <end position="175"/>
    </location>
</feature>
<feature type="region of interest" description="Disordered" evidence="1">
    <location>
        <begin position="1"/>
        <end position="30"/>
    </location>
</feature>
<dbReference type="EMBL" id="MTKT01002440">
    <property type="protein sequence ID" value="OWM79850.1"/>
    <property type="molecule type" value="Genomic_DNA"/>
</dbReference>
<sequence length="175" mass="19384">MPTALYLHRSGQQRARLPPPPELPSLPRNSARELPRPLLLREVSVDCLLNPGNALLSPLPLHICTADWSREGDLARSIQNRARAERARESPALNLPREEETARARPEIPPGPAPRGGGLQRQGAEGGGGAFFLAAQSPFPSVSQQSLIRRRSPNRLEKDDEQYPNEIGKERDDER</sequence>
<evidence type="ECO:0000313" key="3">
    <source>
        <dbReference type="Proteomes" id="UP000197138"/>
    </source>
</evidence>
<evidence type="ECO:0000256" key="1">
    <source>
        <dbReference type="SAM" id="MobiDB-lite"/>
    </source>
</evidence>
<evidence type="ECO:0000313" key="2">
    <source>
        <dbReference type="EMBL" id="OWM79850.1"/>
    </source>
</evidence>
<feature type="compositionally biased region" description="Polar residues" evidence="1">
    <location>
        <begin position="138"/>
        <end position="147"/>
    </location>
</feature>
<reference evidence="3" key="1">
    <citation type="journal article" date="2017" name="Plant J.">
        <title>The pomegranate (Punica granatum L.) genome and the genomics of punicalagin biosynthesis.</title>
        <authorList>
            <person name="Qin G."/>
            <person name="Xu C."/>
            <person name="Ming R."/>
            <person name="Tang H."/>
            <person name="Guyot R."/>
            <person name="Kramer E.M."/>
            <person name="Hu Y."/>
            <person name="Yi X."/>
            <person name="Qi Y."/>
            <person name="Xu X."/>
            <person name="Gao Z."/>
            <person name="Pan H."/>
            <person name="Jian J."/>
            <person name="Tian Y."/>
            <person name="Yue Z."/>
            <person name="Xu Y."/>
        </authorList>
    </citation>
    <scope>NUCLEOTIDE SEQUENCE [LARGE SCALE GENOMIC DNA]</scope>
    <source>
        <strain evidence="3">cv. Dabenzi</strain>
    </source>
</reference>
<proteinExistence type="predicted"/>
<feature type="compositionally biased region" description="Basic and acidic residues" evidence="1">
    <location>
        <begin position="96"/>
        <end position="106"/>
    </location>
</feature>
<gene>
    <name evidence="2" type="ORF">CDL15_Pgr023262</name>
</gene>
<protein>
    <submittedName>
        <fullName evidence="2">Uncharacterized protein</fullName>
    </submittedName>
</protein>
<dbReference type="Proteomes" id="UP000197138">
    <property type="component" value="Unassembled WGS sequence"/>
</dbReference>